<dbReference type="EMBL" id="SHMB01000003">
    <property type="protein sequence ID" value="TAA29952.1"/>
    <property type="molecule type" value="Genomic_DNA"/>
</dbReference>
<name>A0A4Q8LJS9_9GAMM</name>
<dbReference type="PANTHER" id="PTHR43019:SF23">
    <property type="entry name" value="PROTEASE DO-LIKE 5, CHLOROPLASTIC"/>
    <property type="match status" value="1"/>
</dbReference>
<keyword evidence="2" id="KW-0378">Hydrolase</keyword>
<dbReference type="GO" id="GO:0006508">
    <property type="term" value="P:proteolysis"/>
    <property type="evidence" value="ECO:0007669"/>
    <property type="project" value="UniProtKB-KW"/>
</dbReference>
<dbReference type="AlphaFoldDB" id="A0A4Q8LJS9"/>
<dbReference type="InterPro" id="IPR009003">
    <property type="entry name" value="Peptidase_S1_PA"/>
</dbReference>
<dbReference type="GO" id="GO:0008233">
    <property type="term" value="F:peptidase activity"/>
    <property type="evidence" value="ECO:0007669"/>
    <property type="project" value="UniProtKB-KW"/>
</dbReference>
<proteinExistence type="predicted"/>
<dbReference type="PANTHER" id="PTHR43019">
    <property type="entry name" value="SERINE ENDOPROTEASE DEGS"/>
    <property type="match status" value="1"/>
</dbReference>
<evidence type="ECO:0000313" key="2">
    <source>
        <dbReference type="EMBL" id="TAA29952.1"/>
    </source>
</evidence>
<evidence type="ECO:0000313" key="3">
    <source>
        <dbReference type="Proteomes" id="UP000291286"/>
    </source>
</evidence>
<comment type="caution">
    <text evidence="2">The sequence shown here is derived from an EMBL/GenBank/DDBJ whole genome shotgun (WGS) entry which is preliminary data.</text>
</comment>
<keyword evidence="2" id="KW-0645">Protease</keyword>
<organism evidence="2 3">
    <name type="scientific">Pseudoxanthomonas winnipegensis</name>
    <dbReference type="NCBI Taxonomy" id="2480810"/>
    <lineage>
        <taxon>Bacteria</taxon>
        <taxon>Pseudomonadati</taxon>
        <taxon>Pseudomonadota</taxon>
        <taxon>Gammaproteobacteria</taxon>
        <taxon>Lysobacterales</taxon>
        <taxon>Lysobacteraceae</taxon>
        <taxon>Pseudoxanthomonas</taxon>
    </lineage>
</organism>
<reference evidence="2 3" key="1">
    <citation type="submission" date="2019-02" db="EMBL/GenBank/DDBJ databases">
        <title>WGS of Pseudoxanthomonas species novum from clinical isolates.</title>
        <authorList>
            <person name="Bernier A.-M."/>
            <person name="Bernard K."/>
            <person name="Vachon A."/>
        </authorList>
    </citation>
    <scope>NUCLEOTIDE SEQUENCE [LARGE SCALE GENOMIC DNA]</scope>
    <source>
        <strain evidence="2 3">NML171202</strain>
    </source>
</reference>
<gene>
    <name evidence="2" type="ORF">EA661_10555</name>
</gene>
<dbReference type="Gene3D" id="2.40.10.120">
    <property type="match status" value="1"/>
</dbReference>
<feature type="region of interest" description="Disordered" evidence="1">
    <location>
        <begin position="1"/>
        <end position="21"/>
    </location>
</feature>
<dbReference type="SUPFAM" id="SSF50494">
    <property type="entry name" value="Trypsin-like serine proteases"/>
    <property type="match status" value="1"/>
</dbReference>
<protein>
    <submittedName>
        <fullName evidence="2">Serine protease</fullName>
    </submittedName>
</protein>
<evidence type="ECO:0000256" key="1">
    <source>
        <dbReference type="SAM" id="MobiDB-lite"/>
    </source>
</evidence>
<dbReference type="Pfam" id="PF13365">
    <property type="entry name" value="Trypsin_2"/>
    <property type="match status" value="1"/>
</dbReference>
<dbReference type="Proteomes" id="UP000291286">
    <property type="component" value="Unassembled WGS sequence"/>
</dbReference>
<accession>A0A4Q8LJS9</accession>
<sequence length="354" mass="38181">MSGATVFRSETDSQHLPAASVGMARHRVREISYPPRSGSGRHTVARRADVAVQSLHLASGPQKTTSMSSYQPIRPDDSRLHYTGVLVAGDASDTVGHSLLPLGSGFFVAPFLVLTARHVIDEVSEQFHGCRIHEIVGDMKFGVDFSIQHPRHGQMKWAVMGYGYTPTIDVVALWVELREPAELPADFAWELPTLSLAQARVDQAINALGYPHSTHRLDEQGHAKVGLNPHESFGTIAAIHERSRDRVMLPYPCFEASAATKSGMSGGPVFSSEGHVIGVVGSSFELGESDEWEVSYVSAIWPAIGIELRHTAAPVTTAAMPYLLQALVDSGAVRAVDRFTSVDAAGTVTLRIPG</sequence>